<dbReference type="Proteomes" id="UP000184112">
    <property type="component" value="Unassembled WGS sequence"/>
</dbReference>
<evidence type="ECO:0000256" key="1">
    <source>
        <dbReference type="ARBA" id="ARBA00022679"/>
    </source>
</evidence>
<evidence type="ECO:0000259" key="2">
    <source>
        <dbReference type="Pfam" id="PF00534"/>
    </source>
</evidence>
<dbReference type="PANTHER" id="PTHR46401:SF2">
    <property type="entry name" value="GLYCOSYLTRANSFERASE WBBK-RELATED"/>
    <property type="match status" value="1"/>
</dbReference>
<dbReference type="GO" id="GO:0016757">
    <property type="term" value="F:glycosyltransferase activity"/>
    <property type="evidence" value="ECO:0007669"/>
    <property type="project" value="InterPro"/>
</dbReference>
<proteinExistence type="predicted"/>
<dbReference type="RefSeq" id="WP_073409011.1">
    <property type="nucleotide sequence ID" value="NZ_FQWH01000003.1"/>
</dbReference>
<dbReference type="EMBL" id="FQWH01000003">
    <property type="protein sequence ID" value="SHG59004.1"/>
    <property type="molecule type" value="Genomic_DNA"/>
</dbReference>
<dbReference type="AlphaFoldDB" id="A0A1M5L1N5"/>
<dbReference type="GO" id="GO:0009103">
    <property type="term" value="P:lipopolysaccharide biosynthetic process"/>
    <property type="evidence" value="ECO:0007669"/>
    <property type="project" value="TreeGrafter"/>
</dbReference>
<name>A0A1M5L1N5_FLAJO</name>
<organism evidence="3 4">
    <name type="scientific">Flavobacterium johnsoniae</name>
    <name type="common">Cytophaga johnsonae</name>
    <dbReference type="NCBI Taxonomy" id="986"/>
    <lineage>
        <taxon>Bacteria</taxon>
        <taxon>Pseudomonadati</taxon>
        <taxon>Bacteroidota</taxon>
        <taxon>Flavobacteriia</taxon>
        <taxon>Flavobacteriales</taxon>
        <taxon>Flavobacteriaceae</taxon>
        <taxon>Flavobacterium</taxon>
    </lineage>
</organism>
<feature type="domain" description="Glycosyl transferase family 1" evidence="2">
    <location>
        <begin position="187"/>
        <end position="337"/>
    </location>
</feature>
<dbReference type="Gene3D" id="3.40.50.2000">
    <property type="entry name" value="Glycogen Phosphorylase B"/>
    <property type="match status" value="2"/>
</dbReference>
<reference evidence="3 4" key="1">
    <citation type="submission" date="2016-11" db="EMBL/GenBank/DDBJ databases">
        <authorList>
            <person name="Jaros S."/>
            <person name="Januszkiewicz K."/>
            <person name="Wedrychowicz H."/>
        </authorList>
    </citation>
    <scope>NUCLEOTIDE SEQUENCE [LARGE SCALE GENOMIC DNA]</scope>
    <source>
        <strain evidence="3 4">DSM 6792</strain>
    </source>
</reference>
<dbReference type="Pfam" id="PF00534">
    <property type="entry name" value="Glycos_transf_1"/>
    <property type="match status" value="1"/>
</dbReference>
<evidence type="ECO:0000313" key="3">
    <source>
        <dbReference type="EMBL" id="SHG59004.1"/>
    </source>
</evidence>
<dbReference type="SUPFAM" id="SSF53756">
    <property type="entry name" value="UDP-Glycosyltransferase/glycogen phosphorylase"/>
    <property type="match status" value="1"/>
</dbReference>
<dbReference type="PANTHER" id="PTHR46401">
    <property type="entry name" value="GLYCOSYLTRANSFERASE WBBK-RELATED"/>
    <property type="match status" value="1"/>
</dbReference>
<dbReference type="CDD" id="cd03801">
    <property type="entry name" value="GT4_PimA-like"/>
    <property type="match status" value="1"/>
</dbReference>
<evidence type="ECO:0000313" key="4">
    <source>
        <dbReference type="Proteomes" id="UP000184112"/>
    </source>
</evidence>
<sequence length="364" mass="41997">MSKVILISQVPLPHKKIGSWTTLYKNYLENNHKIDYIVCNEPEIKFESVEYSFVANSFSEKITKRITKNPYAGYLKALNQILKSEEKYIIQIVDNFGIVKKLISFLKKENKRSQCYIQFFYHGFPPFYGNFDGRWFLESIDEIILLTNDSYLAHKNAYTILPTRFSVLHNGIDTSKFYKVTAEKKADLKKELGITAEKVFIWCSQDRPKKGLDFILDVWKRADKQNKNTIFLVIGADREVSIEGVSFLGRIPNDELPKYYQVADSYLFPTLCHEGFGMSLIEAMHCGCYCIASANGGVPEVLQYGKLGKLIERPNFLEDWVSEIEIFLTKDETYKPLIPENLYTIQSWNSGMNAIIDNAKKSLI</sequence>
<keyword evidence="1 3" id="KW-0808">Transferase</keyword>
<dbReference type="InterPro" id="IPR001296">
    <property type="entry name" value="Glyco_trans_1"/>
</dbReference>
<gene>
    <name evidence="3" type="ORF">SAMN05444388_103299</name>
</gene>
<accession>A0A1M5L1N5</accession>
<protein>
    <submittedName>
        <fullName evidence="3">Glycosyltransferase involved in cell wall bisynthesis</fullName>
    </submittedName>
</protein>